<dbReference type="Pfam" id="PF15700">
    <property type="entry name" value="DUF4667"/>
    <property type="match status" value="1"/>
</dbReference>
<protein>
    <submittedName>
        <fullName evidence="2">Uncharacterized protein</fullName>
    </submittedName>
</protein>
<organism evidence="2 3">
    <name type="scientific">Torulaspora globosa</name>
    <dbReference type="NCBI Taxonomy" id="48254"/>
    <lineage>
        <taxon>Eukaryota</taxon>
        <taxon>Fungi</taxon>
        <taxon>Dikarya</taxon>
        <taxon>Ascomycota</taxon>
        <taxon>Saccharomycotina</taxon>
        <taxon>Saccharomycetes</taxon>
        <taxon>Saccharomycetales</taxon>
        <taxon>Saccharomycetaceae</taxon>
        <taxon>Torulaspora</taxon>
    </lineage>
</organism>
<feature type="region of interest" description="Disordered" evidence="1">
    <location>
        <begin position="104"/>
        <end position="128"/>
    </location>
</feature>
<feature type="compositionally biased region" description="Low complexity" evidence="1">
    <location>
        <begin position="56"/>
        <end position="66"/>
    </location>
</feature>
<gene>
    <name evidence="2" type="ORF">HG537_0F00940</name>
</gene>
<name>A0A7H9HVM7_9SACH</name>
<feature type="compositionally biased region" description="Low complexity" evidence="1">
    <location>
        <begin position="82"/>
        <end position="91"/>
    </location>
</feature>
<evidence type="ECO:0000313" key="2">
    <source>
        <dbReference type="EMBL" id="QLQ81333.1"/>
    </source>
</evidence>
<dbReference type="InterPro" id="IPR031426">
    <property type="entry name" value="DUF4667"/>
</dbReference>
<evidence type="ECO:0000256" key="1">
    <source>
        <dbReference type="SAM" id="MobiDB-lite"/>
    </source>
</evidence>
<proteinExistence type="predicted"/>
<sequence length="238" mass="26012">MEGAETRWALNRPVSAHITVHYEDGNRESGDGSKVVKTVLNIDTDEPSVLERSESSRSSMGSLRRYSFGEASGDEPGEGYGSRSSSRRASNANSLNISDFYQCVHRGNGEQGSPKTAGGSPVARRYSEPRLPHNHYSRHHFQMHQHRGSCASTTSGNSPILRSISCAADMDPTIMRLPPLTKPRSPQIGEDGAPLSPCSSSSSMAESHCLDLSCTCTRHHHRRNSVAVKFNKALYKRA</sequence>
<dbReference type="OrthoDB" id="4065430at2759"/>
<reference evidence="2 3" key="1">
    <citation type="submission" date="2020-06" db="EMBL/GenBank/DDBJ databases">
        <title>The yeast mating-type switching endonuclease HO is a domesticated member of an unorthodox homing genetic element family.</title>
        <authorList>
            <person name="Coughlan A.Y."/>
            <person name="Lombardi L."/>
            <person name="Braun-Galleani S."/>
            <person name="Martos A.R."/>
            <person name="Galeote V."/>
            <person name="Bigey F."/>
            <person name="Dequin S."/>
            <person name="Byrne K.P."/>
            <person name="Wolfe K.H."/>
        </authorList>
    </citation>
    <scope>NUCLEOTIDE SEQUENCE [LARGE SCALE GENOMIC DNA]</scope>
    <source>
        <strain evidence="2 3">CBS2947</strain>
    </source>
</reference>
<dbReference type="EMBL" id="CP059272">
    <property type="protein sequence ID" value="QLQ81333.1"/>
    <property type="molecule type" value="Genomic_DNA"/>
</dbReference>
<dbReference type="AlphaFoldDB" id="A0A7H9HVM7"/>
<accession>A0A7H9HVM7</accession>
<dbReference type="Proteomes" id="UP000510647">
    <property type="component" value="Chromosome 6"/>
</dbReference>
<feature type="region of interest" description="Disordered" evidence="1">
    <location>
        <begin position="39"/>
        <end position="91"/>
    </location>
</feature>
<evidence type="ECO:0000313" key="3">
    <source>
        <dbReference type="Proteomes" id="UP000510647"/>
    </source>
</evidence>
<keyword evidence="3" id="KW-1185">Reference proteome</keyword>